<organism evidence="4 5">
    <name type="scientific">Gnathostoma spinigerum</name>
    <dbReference type="NCBI Taxonomy" id="75299"/>
    <lineage>
        <taxon>Eukaryota</taxon>
        <taxon>Metazoa</taxon>
        <taxon>Ecdysozoa</taxon>
        <taxon>Nematoda</taxon>
        <taxon>Chromadorea</taxon>
        <taxon>Rhabditida</taxon>
        <taxon>Spirurina</taxon>
        <taxon>Gnathostomatomorpha</taxon>
        <taxon>Gnathostomatoidea</taxon>
        <taxon>Gnathostomatidae</taxon>
        <taxon>Gnathostoma</taxon>
    </lineage>
</organism>
<keyword evidence="2" id="KW-1133">Transmembrane helix</keyword>
<dbReference type="PANTHER" id="PTHR11878:SF65">
    <property type="entry name" value="NA_CA-EXCHANGE PROTEIN, ISOFORM G"/>
    <property type="match status" value="1"/>
</dbReference>
<dbReference type="AlphaFoldDB" id="A0ABD6EVM8"/>
<dbReference type="GO" id="GO:0006811">
    <property type="term" value="P:monoatomic ion transport"/>
    <property type="evidence" value="ECO:0007669"/>
    <property type="project" value="UniProtKB-KW"/>
</dbReference>
<accession>A0ABD6EVM8</accession>
<sequence>MNKVVILFVLIVICFFVEIVNAGTNCTAADATRNCIDGLIVPIWRPFLDLSAKDRAIRGLVFFFIIAYSFLGVSIVADRFMSSIEVITR</sequence>
<protein>
    <submittedName>
        <fullName evidence="4">Uncharacterized protein</fullName>
    </submittedName>
</protein>
<evidence type="ECO:0000256" key="1">
    <source>
        <dbReference type="ARBA" id="ARBA00023065"/>
    </source>
</evidence>
<keyword evidence="2" id="KW-0812">Transmembrane</keyword>
<dbReference type="PANTHER" id="PTHR11878">
    <property type="entry name" value="SODIUM/CALCIUM EXCHANGER"/>
    <property type="match status" value="1"/>
</dbReference>
<evidence type="ECO:0000256" key="3">
    <source>
        <dbReference type="SAM" id="SignalP"/>
    </source>
</evidence>
<reference evidence="4 5" key="1">
    <citation type="submission" date="2024-08" db="EMBL/GenBank/DDBJ databases">
        <title>Gnathostoma spinigerum genome.</title>
        <authorList>
            <person name="Gonzalez-Bertolin B."/>
            <person name="Monzon S."/>
            <person name="Zaballos A."/>
            <person name="Jimenez P."/>
            <person name="Dekumyoy P."/>
            <person name="Varona S."/>
            <person name="Cuesta I."/>
            <person name="Sumanam S."/>
            <person name="Adisakwattana P."/>
            <person name="Gasser R.B."/>
            <person name="Hernandez-Gonzalez A."/>
            <person name="Young N.D."/>
            <person name="Perteguer M.J."/>
        </authorList>
    </citation>
    <scope>NUCLEOTIDE SEQUENCE [LARGE SCALE GENOMIC DNA]</scope>
    <source>
        <strain evidence="4">AL3</strain>
        <tissue evidence="4">Liver</tissue>
    </source>
</reference>
<evidence type="ECO:0000256" key="2">
    <source>
        <dbReference type="SAM" id="Phobius"/>
    </source>
</evidence>
<dbReference type="Proteomes" id="UP001608902">
    <property type="component" value="Unassembled WGS sequence"/>
</dbReference>
<evidence type="ECO:0000313" key="4">
    <source>
        <dbReference type="EMBL" id="MFH4983946.1"/>
    </source>
</evidence>
<gene>
    <name evidence="4" type="ORF">AB6A40_010655</name>
</gene>
<comment type="caution">
    <text evidence="4">The sequence shown here is derived from an EMBL/GenBank/DDBJ whole genome shotgun (WGS) entry which is preliminary data.</text>
</comment>
<name>A0ABD6EVM8_9BILA</name>
<proteinExistence type="predicted"/>
<dbReference type="EMBL" id="JBGFUD010014543">
    <property type="protein sequence ID" value="MFH4983946.1"/>
    <property type="molecule type" value="Genomic_DNA"/>
</dbReference>
<keyword evidence="5" id="KW-1185">Reference proteome</keyword>
<keyword evidence="2" id="KW-0472">Membrane</keyword>
<dbReference type="InterPro" id="IPR051171">
    <property type="entry name" value="CaCA"/>
</dbReference>
<keyword evidence="1" id="KW-0813">Transport</keyword>
<evidence type="ECO:0000313" key="5">
    <source>
        <dbReference type="Proteomes" id="UP001608902"/>
    </source>
</evidence>
<keyword evidence="3" id="KW-0732">Signal</keyword>
<feature type="signal peptide" evidence="3">
    <location>
        <begin position="1"/>
        <end position="22"/>
    </location>
</feature>
<feature type="transmembrane region" description="Helical" evidence="2">
    <location>
        <begin position="56"/>
        <end position="77"/>
    </location>
</feature>
<feature type="chain" id="PRO_5044869249" evidence="3">
    <location>
        <begin position="23"/>
        <end position="89"/>
    </location>
</feature>
<keyword evidence="1" id="KW-0406">Ion transport</keyword>